<dbReference type="PANTHER" id="PTHR47657:SF13">
    <property type="entry name" value="ZN(2)-C6 FUNGAL-TYPE DOMAIN-CONTAINING PROTEIN-RELATED"/>
    <property type="match status" value="1"/>
</dbReference>
<dbReference type="GeneID" id="81357235"/>
<dbReference type="EMBL" id="JAPQKI010000005">
    <property type="protein sequence ID" value="KAJ5098761.1"/>
    <property type="molecule type" value="Genomic_DNA"/>
</dbReference>
<dbReference type="AlphaFoldDB" id="A0A9W9KAP6"/>
<feature type="compositionally biased region" description="Low complexity" evidence="5">
    <location>
        <begin position="144"/>
        <end position="159"/>
    </location>
</feature>
<dbReference type="CDD" id="cd00067">
    <property type="entry name" value="GAL4"/>
    <property type="match status" value="1"/>
</dbReference>
<sequence>MPGTKDETLIEDQQPGVEGGELGVIKGSRRTNTVWISRTKEWSFRIGGLSDRDRRIKVWLLQFFASDSPYLYYIFPSTTSTICAVMLYILRSLFCFRRQVWQNIVSETESSRTDPFQCDEKRPSCSNCSNHDIECTFATAATSKSDSSAPESSGTPTSRSPRRFRPYQFSTGGLKQTFRLAKPQEPEPQSTNTRSTATQCNILKDTPQSTMSIPDLHLFHHWCISTYCTMRDDDPHNVWQYHIVQWGIEFPPILHLVLALSALHLAYEHPSECEKYLQQADDHFTFGVRTVTNVLSLDNLNADNCQMIYMSATLICFIYFGRGPRPGEYLIFSDAGPAEWLVLMQGVKLTLSSYQWKVFTGILEPKPEEPLPGIEPSTRIEMHEHIVHVQAVESLITEEIPEEDRSPYTSAINGMYDIMEQIYQRRSAQLSGVTYMHLVIGWLYRLQDRFVVLLEQKESRALALLAHWAVMIQFMEKTWFMKGWAEHVLSGISVYLQPEYRPWIEWPLRQVHRSDDQDG</sequence>
<keyword evidence="3" id="KW-0804">Transcription</keyword>
<dbReference type="GO" id="GO:0000981">
    <property type="term" value="F:DNA-binding transcription factor activity, RNA polymerase II-specific"/>
    <property type="evidence" value="ECO:0007669"/>
    <property type="project" value="InterPro"/>
</dbReference>
<dbReference type="InterPro" id="IPR052400">
    <property type="entry name" value="Zn2-C6_fungal_TF"/>
</dbReference>
<organism evidence="7 8">
    <name type="scientific">Penicillium argentinense</name>
    <dbReference type="NCBI Taxonomy" id="1131581"/>
    <lineage>
        <taxon>Eukaryota</taxon>
        <taxon>Fungi</taxon>
        <taxon>Dikarya</taxon>
        <taxon>Ascomycota</taxon>
        <taxon>Pezizomycotina</taxon>
        <taxon>Eurotiomycetes</taxon>
        <taxon>Eurotiomycetidae</taxon>
        <taxon>Eurotiales</taxon>
        <taxon>Aspergillaceae</taxon>
        <taxon>Penicillium</taxon>
    </lineage>
</organism>
<accession>A0A9W9KAP6</accession>
<evidence type="ECO:0000256" key="1">
    <source>
        <dbReference type="ARBA" id="ARBA00023015"/>
    </source>
</evidence>
<dbReference type="OrthoDB" id="416217at2759"/>
<dbReference type="Pfam" id="PF00172">
    <property type="entry name" value="Zn_clus"/>
    <property type="match status" value="1"/>
</dbReference>
<keyword evidence="1" id="KW-0805">Transcription regulation</keyword>
<dbReference type="GO" id="GO:0008270">
    <property type="term" value="F:zinc ion binding"/>
    <property type="evidence" value="ECO:0007669"/>
    <property type="project" value="InterPro"/>
</dbReference>
<evidence type="ECO:0000256" key="5">
    <source>
        <dbReference type="SAM" id="MobiDB-lite"/>
    </source>
</evidence>
<feature type="region of interest" description="Disordered" evidence="5">
    <location>
        <begin position="179"/>
        <end position="200"/>
    </location>
</feature>
<evidence type="ECO:0000259" key="6">
    <source>
        <dbReference type="Pfam" id="PF00172"/>
    </source>
</evidence>
<keyword evidence="8" id="KW-1185">Reference proteome</keyword>
<evidence type="ECO:0000313" key="7">
    <source>
        <dbReference type="EMBL" id="KAJ5098761.1"/>
    </source>
</evidence>
<feature type="compositionally biased region" description="Polar residues" evidence="5">
    <location>
        <begin position="187"/>
        <end position="200"/>
    </location>
</feature>
<dbReference type="Gene3D" id="4.10.240.10">
    <property type="entry name" value="Zn(2)-C6 fungal-type DNA-binding domain"/>
    <property type="match status" value="1"/>
</dbReference>
<name>A0A9W9KAP6_9EURO</name>
<reference evidence="7" key="2">
    <citation type="journal article" date="2023" name="IMA Fungus">
        <title>Comparative genomic study of the Penicillium genus elucidates a diverse pangenome and 15 lateral gene transfer events.</title>
        <authorList>
            <person name="Petersen C."/>
            <person name="Sorensen T."/>
            <person name="Nielsen M.R."/>
            <person name="Sondergaard T.E."/>
            <person name="Sorensen J.L."/>
            <person name="Fitzpatrick D.A."/>
            <person name="Frisvad J.C."/>
            <person name="Nielsen K.L."/>
        </authorList>
    </citation>
    <scope>NUCLEOTIDE SEQUENCE</scope>
    <source>
        <strain evidence="7">IBT 30761</strain>
    </source>
</reference>
<dbReference type="InterPro" id="IPR036864">
    <property type="entry name" value="Zn2-C6_fun-type_DNA-bd_sf"/>
</dbReference>
<evidence type="ECO:0000256" key="2">
    <source>
        <dbReference type="ARBA" id="ARBA00023125"/>
    </source>
</evidence>
<dbReference type="InterPro" id="IPR001138">
    <property type="entry name" value="Zn2Cys6_DnaBD"/>
</dbReference>
<comment type="caution">
    <text evidence="7">The sequence shown here is derived from an EMBL/GenBank/DDBJ whole genome shotgun (WGS) entry which is preliminary data.</text>
</comment>
<protein>
    <recommendedName>
        <fullName evidence="6">Zn(2)-C6 fungal-type domain-containing protein</fullName>
    </recommendedName>
</protein>
<reference evidence="7" key="1">
    <citation type="submission" date="2022-11" db="EMBL/GenBank/DDBJ databases">
        <authorList>
            <person name="Petersen C."/>
        </authorList>
    </citation>
    <scope>NUCLEOTIDE SEQUENCE</scope>
    <source>
        <strain evidence="7">IBT 30761</strain>
    </source>
</reference>
<proteinExistence type="predicted"/>
<evidence type="ECO:0000256" key="3">
    <source>
        <dbReference type="ARBA" id="ARBA00023163"/>
    </source>
</evidence>
<keyword evidence="4" id="KW-0539">Nucleus</keyword>
<feature type="domain" description="Zn(2)-C6 fungal-type" evidence="6">
    <location>
        <begin position="117"/>
        <end position="141"/>
    </location>
</feature>
<dbReference type="SUPFAM" id="SSF57701">
    <property type="entry name" value="Zn2/Cys6 DNA-binding domain"/>
    <property type="match status" value="1"/>
</dbReference>
<dbReference type="GO" id="GO:0003677">
    <property type="term" value="F:DNA binding"/>
    <property type="evidence" value="ECO:0007669"/>
    <property type="project" value="UniProtKB-KW"/>
</dbReference>
<dbReference type="PANTHER" id="PTHR47657">
    <property type="entry name" value="STEROL REGULATORY ELEMENT-BINDING PROTEIN ECM22"/>
    <property type="match status" value="1"/>
</dbReference>
<evidence type="ECO:0000313" key="8">
    <source>
        <dbReference type="Proteomes" id="UP001149074"/>
    </source>
</evidence>
<evidence type="ECO:0000256" key="4">
    <source>
        <dbReference type="ARBA" id="ARBA00023242"/>
    </source>
</evidence>
<keyword evidence="2" id="KW-0238">DNA-binding</keyword>
<feature type="region of interest" description="Disordered" evidence="5">
    <location>
        <begin position="144"/>
        <end position="166"/>
    </location>
</feature>
<gene>
    <name evidence="7" type="ORF">N7532_005762</name>
</gene>
<dbReference type="Proteomes" id="UP001149074">
    <property type="component" value="Unassembled WGS sequence"/>
</dbReference>
<dbReference type="RefSeq" id="XP_056474415.1">
    <property type="nucleotide sequence ID" value="XM_056618256.1"/>
</dbReference>